<accession>A0A8X6PS70</accession>
<protein>
    <submittedName>
        <fullName evidence="1">Uncharacterized protein</fullName>
    </submittedName>
</protein>
<evidence type="ECO:0000313" key="1">
    <source>
        <dbReference type="EMBL" id="GFT86313.1"/>
    </source>
</evidence>
<proteinExistence type="predicted"/>
<name>A0A8X6PS70_NEPPI</name>
<evidence type="ECO:0000313" key="2">
    <source>
        <dbReference type="Proteomes" id="UP000887013"/>
    </source>
</evidence>
<dbReference type="Proteomes" id="UP000887013">
    <property type="component" value="Unassembled WGS sequence"/>
</dbReference>
<dbReference type="AlphaFoldDB" id="A0A8X6PS70"/>
<comment type="caution">
    <text evidence="1">The sequence shown here is derived from an EMBL/GenBank/DDBJ whole genome shotgun (WGS) entry which is preliminary data.</text>
</comment>
<gene>
    <name evidence="1" type="ORF">NPIL_495831</name>
</gene>
<sequence length="94" mass="10245">MSNKGTDVKYLPIYKLQPDKFSESLKPTLSSVFNPFKSLSAESLSVTKTVEGQKKFCSKTECSLEISGTIDTSSLVSFSDEESFCKSRGANEGS</sequence>
<reference evidence="1" key="1">
    <citation type="submission" date="2020-08" db="EMBL/GenBank/DDBJ databases">
        <title>Multicomponent nature underlies the extraordinary mechanical properties of spider dragline silk.</title>
        <authorList>
            <person name="Kono N."/>
            <person name="Nakamura H."/>
            <person name="Mori M."/>
            <person name="Yoshida Y."/>
            <person name="Ohtoshi R."/>
            <person name="Malay A.D."/>
            <person name="Moran D.A.P."/>
            <person name="Tomita M."/>
            <person name="Numata K."/>
            <person name="Arakawa K."/>
        </authorList>
    </citation>
    <scope>NUCLEOTIDE SEQUENCE</scope>
</reference>
<organism evidence="1 2">
    <name type="scientific">Nephila pilipes</name>
    <name type="common">Giant wood spider</name>
    <name type="synonym">Nephila maculata</name>
    <dbReference type="NCBI Taxonomy" id="299642"/>
    <lineage>
        <taxon>Eukaryota</taxon>
        <taxon>Metazoa</taxon>
        <taxon>Ecdysozoa</taxon>
        <taxon>Arthropoda</taxon>
        <taxon>Chelicerata</taxon>
        <taxon>Arachnida</taxon>
        <taxon>Araneae</taxon>
        <taxon>Araneomorphae</taxon>
        <taxon>Entelegynae</taxon>
        <taxon>Araneoidea</taxon>
        <taxon>Nephilidae</taxon>
        <taxon>Nephila</taxon>
    </lineage>
</organism>
<keyword evidence="2" id="KW-1185">Reference proteome</keyword>
<dbReference type="EMBL" id="BMAW01073092">
    <property type="protein sequence ID" value="GFT86313.1"/>
    <property type="molecule type" value="Genomic_DNA"/>
</dbReference>